<evidence type="ECO:0000313" key="1">
    <source>
        <dbReference type="EMBL" id="CAF1446911.1"/>
    </source>
</evidence>
<comment type="caution">
    <text evidence="1">The sequence shown here is derived from an EMBL/GenBank/DDBJ whole genome shotgun (WGS) entry which is preliminary data.</text>
</comment>
<dbReference type="EMBL" id="CAJNON010001271">
    <property type="protein sequence ID" value="CAF1446911.1"/>
    <property type="molecule type" value="Genomic_DNA"/>
</dbReference>
<name>A0A815PBZ1_9BILA</name>
<dbReference type="OrthoDB" id="6782131at2759"/>
<dbReference type="Proteomes" id="UP000663891">
    <property type="component" value="Unassembled WGS sequence"/>
</dbReference>
<accession>A0A815PBZ1</accession>
<organism evidence="1 2">
    <name type="scientific">Adineta steineri</name>
    <dbReference type="NCBI Taxonomy" id="433720"/>
    <lineage>
        <taxon>Eukaryota</taxon>
        <taxon>Metazoa</taxon>
        <taxon>Spiralia</taxon>
        <taxon>Gnathifera</taxon>
        <taxon>Rotifera</taxon>
        <taxon>Eurotatoria</taxon>
        <taxon>Bdelloidea</taxon>
        <taxon>Adinetida</taxon>
        <taxon>Adinetidae</taxon>
        <taxon>Adineta</taxon>
    </lineage>
</organism>
<evidence type="ECO:0000313" key="2">
    <source>
        <dbReference type="Proteomes" id="UP000663891"/>
    </source>
</evidence>
<dbReference type="PANTHER" id="PTHR24114">
    <property type="entry name" value="LEUCINE RICH REPEAT FAMILY PROTEIN"/>
    <property type="match status" value="1"/>
</dbReference>
<dbReference type="SUPFAM" id="SSF52047">
    <property type="entry name" value="RNI-like"/>
    <property type="match status" value="3"/>
</dbReference>
<reference evidence="1" key="1">
    <citation type="submission" date="2021-02" db="EMBL/GenBank/DDBJ databases">
        <authorList>
            <person name="Nowell W R."/>
        </authorList>
    </citation>
    <scope>NUCLEOTIDE SEQUENCE</scope>
</reference>
<dbReference type="Gene3D" id="3.80.10.10">
    <property type="entry name" value="Ribonuclease Inhibitor"/>
    <property type="match status" value="7"/>
</dbReference>
<proteinExistence type="predicted"/>
<dbReference type="AlphaFoldDB" id="A0A815PBZ1"/>
<protein>
    <submittedName>
        <fullName evidence="1">Uncharacterized protein</fullName>
    </submittedName>
</protein>
<dbReference type="Pfam" id="PF13516">
    <property type="entry name" value="LRR_6"/>
    <property type="match status" value="13"/>
</dbReference>
<gene>
    <name evidence="1" type="ORF">VCS650_LOCUS39235</name>
</gene>
<dbReference type="PANTHER" id="PTHR24114:SF2">
    <property type="entry name" value="F-BOX DOMAIN-CONTAINING PROTEIN-RELATED"/>
    <property type="match status" value="1"/>
</dbReference>
<dbReference type="InterPro" id="IPR001611">
    <property type="entry name" value="Leu-rich_rpt"/>
</dbReference>
<dbReference type="InterPro" id="IPR052394">
    <property type="entry name" value="LRR-containing"/>
</dbReference>
<dbReference type="InterPro" id="IPR032675">
    <property type="entry name" value="LRR_dom_sf"/>
</dbReference>
<dbReference type="SMART" id="SM00368">
    <property type="entry name" value="LRR_RI"/>
    <property type="match status" value="14"/>
</dbReference>
<sequence length="722" mass="80054">MLYTTPLCIEIDATKRSSGFGVSSANPEYRLILDQNYNMIHNTHGETLTTVDLSHNEIGNIGAQHLADALRNHQTLTTIDLCHNQIENNGMQYLYDAFKQKKTFLKLNLEGNPGSSCTAVSAAIQIRNDKVFTILELSYNEIGNNGMQYLYDAFKENKTLIKLNLKQNPSNYCTAVSAAIQIQNDKILTILGLSCNEIRNNGMQYLNDALKESKTLIKLNLDGNPGSYCTVVSAAIQIQNDKVLTILELAYNEIGNNGAQYLNDVFKENKTILELNLEGNPGSYCATVSAAIQIRNDKALVTLDLSFNGIGDIGAQQLFNTLETNTVLTTLNLSHNQIGSNGAQYLYDAFKENKTLIKLNLERNPGTYCTAVSAAIQIQNDKVLTILELSYNEIGNNGMQYLYDAFKENKTLIKLNLEGNPGTYCATVSAAIQIRNDKVLTILELSYNEIGNNGMQYLYDAFKENKTLIKLNLEENPGSYCAIVSAAIQIQNDKAITEMNLCEKSIDDIKMKFLADALINNKTIIELDLSQNTIGDIGIKHLADALQNNKTLTTLKLSNNQIGHIGAKYLCDLLQTNQIITVVDLSGNHIGDTGTQYLANVLQNNPTVTELNVSRSEVNDIGVQYLADMLRNNTTITSIGLSGNQIGDIGAKYLADALQNNGTLTTLILDSYYYFRYDDDDHDKKTDKISNIGAQFLADALKNNRVIYFLNLFCMFIDVYFS</sequence>